<name>X0SWA7_9ZZZZ</name>
<accession>X0SWA7</accession>
<organism evidence="1">
    <name type="scientific">marine sediment metagenome</name>
    <dbReference type="NCBI Taxonomy" id="412755"/>
    <lineage>
        <taxon>unclassified sequences</taxon>
        <taxon>metagenomes</taxon>
        <taxon>ecological metagenomes</taxon>
    </lineage>
</organism>
<gene>
    <name evidence="1" type="ORF">S01H1_09755</name>
</gene>
<dbReference type="EMBL" id="BARS01004986">
    <property type="protein sequence ID" value="GAF85284.1"/>
    <property type="molecule type" value="Genomic_DNA"/>
</dbReference>
<comment type="caution">
    <text evidence="1">The sequence shown here is derived from an EMBL/GenBank/DDBJ whole genome shotgun (WGS) entry which is preliminary data.</text>
</comment>
<feature type="non-terminal residue" evidence="1">
    <location>
        <position position="1"/>
    </location>
</feature>
<proteinExistence type="predicted"/>
<evidence type="ECO:0000313" key="1">
    <source>
        <dbReference type="EMBL" id="GAF85284.1"/>
    </source>
</evidence>
<dbReference type="AlphaFoldDB" id="X0SWA7"/>
<reference evidence="1" key="1">
    <citation type="journal article" date="2014" name="Front. Microbiol.">
        <title>High frequency of phylogenetically diverse reductive dehalogenase-homologous genes in deep subseafloor sedimentary metagenomes.</title>
        <authorList>
            <person name="Kawai M."/>
            <person name="Futagami T."/>
            <person name="Toyoda A."/>
            <person name="Takaki Y."/>
            <person name="Nishi S."/>
            <person name="Hori S."/>
            <person name="Arai W."/>
            <person name="Tsubouchi T."/>
            <person name="Morono Y."/>
            <person name="Uchiyama I."/>
            <person name="Ito T."/>
            <person name="Fujiyama A."/>
            <person name="Inagaki F."/>
            <person name="Takami H."/>
        </authorList>
    </citation>
    <scope>NUCLEOTIDE SEQUENCE</scope>
    <source>
        <strain evidence="1">Expedition CK06-06</strain>
    </source>
</reference>
<protein>
    <submittedName>
        <fullName evidence="1">Uncharacterized protein</fullName>
    </submittedName>
</protein>
<sequence>GRFATQVAGHSRNAIRQTAQRSQFRHFTDAGFATFSWVAVNGIDACPDCGDRHGEVHDEQGWWGDGPGDGGTLCGAACMCGLVPESYVAANQSLESPLFVGI</sequence>